<evidence type="ECO:0000313" key="1">
    <source>
        <dbReference type="EMBL" id="EFX84515.1"/>
    </source>
</evidence>
<accession>E9G7P8</accession>
<protein>
    <submittedName>
        <fullName evidence="1">Uncharacterized protein</fullName>
    </submittedName>
</protein>
<keyword evidence="2" id="KW-1185">Reference proteome</keyword>
<dbReference type="KEGG" id="dpx:DAPPUDRAFT_314845"/>
<dbReference type="Proteomes" id="UP000000305">
    <property type="component" value="Unassembled WGS sequence"/>
</dbReference>
<gene>
    <name evidence="1" type="ORF">DAPPUDRAFT_314845</name>
</gene>
<evidence type="ECO:0000313" key="2">
    <source>
        <dbReference type="Proteomes" id="UP000000305"/>
    </source>
</evidence>
<dbReference type="AlphaFoldDB" id="E9G7P8"/>
<reference evidence="1 2" key="1">
    <citation type="journal article" date="2011" name="Science">
        <title>The ecoresponsive genome of Daphnia pulex.</title>
        <authorList>
            <person name="Colbourne J.K."/>
            <person name="Pfrender M.E."/>
            <person name="Gilbert D."/>
            <person name="Thomas W.K."/>
            <person name="Tucker A."/>
            <person name="Oakley T.H."/>
            <person name="Tokishita S."/>
            <person name="Aerts A."/>
            <person name="Arnold G.J."/>
            <person name="Basu M.K."/>
            <person name="Bauer D.J."/>
            <person name="Caceres C.E."/>
            <person name="Carmel L."/>
            <person name="Casola C."/>
            <person name="Choi J.H."/>
            <person name="Detter J.C."/>
            <person name="Dong Q."/>
            <person name="Dusheyko S."/>
            <person name="Eads B.D."/>
            <person name="Frohlich T."/>
            <person name="Geiler-Samerotte K.A."/>
            <person name="Gerlach D."/>
            <person name="Hatcher P."/>
            <person name="Jogdeo S."/>
            <person name="Krijgsveld J."/>
            <person name="Kriventseva E.V."/>
            <person name="Kultz D."/>
            <person name="Laforsch C."/>
            <person name="Lindquist E."/>
            <person name="Lopez J."/>
            <person name="Manak J.R."/>
            <person name="Muller J."/>
            <person name="Pangilinan J."/>
            <person name="Patwardhan R.P."/>
            <person name="Pitluck S."/>
            <person name="Pritham E.J."/>
            <person name="Rechtsteiner A."/>
            <person name="Rho M."/>
            <person name="Rogozin I.B."/>
            <person name="Sakarya O."/>
            <person name="Salamov A."/>
            <person name="Schaack S."/>
            <person name="Shapiro H."/>
            <person name="Shiga Y."/>
            <person name="Skalitzky C."/>
            <person name="Smith Z."/>
            <person name="Souvorov A."/>
            <person name="Sung W."/>
            <person name="Tang Z."/>
            <person name="Tsuchiya D."/>
            <person name="Tu H."/>
            <person name="Vos H."/>
            <person name="Wang M."/>
            <person name="Wolf Y.I."/>
            <person name="Yamagata H."/>
            <person name="Yamada T."/>
            <person name="Ye Y."/>
            <person name="Shaw J.R."/>
            <person name="Andrews J."/>
            <person name="Crease T.J."/>
            <person name="Tang H."/>
            <person name="Lucas S.M."/>
            <person name="Robertson H.M."/>
            <person name="Bork P."/>
            <person name="Koonin E.V."/>
            <person name="Zdobnov E.M."/>
            <person name="Grigoriev I.V."/>
            <person name="Lynch M."/>
            <person name="Boore J.L."/>
        </authorList>
    </citation>
    <scope>NUCLEOTIDE SEQUENCE [LARGE SCALE GENOMIC DNA]</scope>
</reference>
<dbReference type="HOGENOM" id="CLU_1994866_0_0_1"/>
<dbReference type="EMBL" id="GL732534">
    <property type="protein sequence ID" value="EFX84515.1"/>
    <property type="molecule type" value="Genomic_DNA"/>
</dbReference>
<name>E9G7P8_DAPPU</name>
<dbReference type="InParanoid" id="E9G7P8"/>
<proteinExistence type="predicted"/>
<sequence>MAADCSSAQEAAVPPPIPIVQTQWHFVHPNTVTSVWLVPLHNRATCVSDWAPLNLINQLANSWLVPLGLPHSLSQTMQRKEFVTQAQLESFEKQLTSKLERELQWELVQYKKELQMDFKKMQEME</sequence>
<organism evidence="1 2">
    <name type="scientific">Daphnia pulex</name>
    <name type="common">Water flea</name>
    <dbReference type="NCBI Taxonomy" id="6669"/>
    <lineage>
        <taxon>Eukaryota</taxon>
        <taxon>Metazoa</taxon>
        <taxon>Ecdysozoa</taxon>
        <taxon>Arthropoda</taxon>
        <taxon>Crustacea</taxon>
        <taxon>Branchiopoda</taxon>
        <taxon>Diplostraca</taxon>
        <taxon>Cladocera</taxon>
        <taxon>Anomopoda</taxon>
        <taxon>Daphniidae</taxon>
        <taxon>Daphnia</taxon>
    </lineage>
</organism>